<dbReference type="Gene3D" id="3.10.180.10">
    <property type="entry name" value="2,3-Dihydroxybiphenyl 1,2-Dioxygenase, domain 1"/>
    <property type="match status" value="1"/>
</dbReference>
<organism evidence="2">
    <name type="scientific">freshwater metagenome</name>
    <dbReference type="NCBI Taxonomy" id="449393"/>
    <lineage>
        <taxon>unclassified sequences</taxon>
        <taxon>metagenomes</taxon>
        <taxon>ecological metagenomes</taxon>
    </lineage>
</organism>
<proteinExistence type="predicted"/>
<protein>
    <submittedName>
        <fullName evidence="2">Unannotated protein</fullName>
    </submittedName>
</protein>
<dbReference type="CDD" id="cd06587">
    <property type="entry name" value="VOC"/>
    <property type="match status" value="1"/>
</dbReference>
<dbReference type="SUPFAM" id="SSF54593">
    <property type="entry name" value="Glyoxalase/Bleomycin resistance protein/Dihydroxybiphenyl dioxygenase"/>
    <property type="match status" value="1"/>
</dbReference>
<dbReference type="InterPro" id="IPR052537">
    <property type="entry name" value="Extradiol_RC_dioxygenase"/>
</dbReference>
<sequence length="170" mass="18942">MRDKGFHHVAYACRDAEATRHFYEDLMGFPLIHTEGAAFDDSGRGSGFMRHLFFDCGGGESIAFFDVHNVGESEDWKSEISTGNGLPVWVNHCAFWANADQQETTKARMSAGGVKPLMEIDHGWCHSVYFLDPNGIMVELCRDTPGLPVDREAARRALIEVPSRTPKATH</sequence>
<dbReference type="InterPro" id="IPR037523">
    <property type="entry name" value="VOC_core"/>
</dbReference>
<dbReference type="PROSITE" id="PS51819">
    <property type="entry name" value="VOC"/>
    <property type="match status" value="1"/>
</dbReference>
<dbReference type="PANTHER" id="PTHR36110:SF2">
    <property type="entry name" value="RING-CLEAVING DIOXYGENASE MHQE-RELATED"/>
    <property type="match status" value="1"/>
</dbReference>
<evidence type="ECO:0000259" key="1">
    <source>
        <dbReference type="PROSITE" id="PS51819"/>
    </source>
</evidence>
<dbReference type="EMBL" id="CAEZYY010000008">
    <property type="protein sequence ID" value="CAB4748127.1"/>
    <property type="molecule type" value="Genomic_DNA"/>
</dbReference>
<dbReference type="PANTHER" id="PTHR36110">
    <property type="entry name" value="RING-CLEAVING DIOXYGENASE MHQE-RELATED"/>
    <property type="match status" value="1"/>
</dbReference>
<name>A0A6J6TNB9_9ZZZZ</name>
<feature type="domain" description="VOC" evidence="1">
    <location>
        <begin position="5"/>
        <end position="143"/>
    </location>
</feature>
<gene>
    <name evidence="2" type="ORF">UFOPK2806_00841</name>
</gene>
<dbReference type="Pfam" id="PF00903">
    <property type="entry name" value="Glyoxalase"/>
    <property type="match status" value="1"/>
</dbReference>
<reference evidence="2" key="1">
    <citation type="submission" date="2020-05" db="EMBL/GenBank/DDBJ databases">
        <authorList>
            <person name="Chiriac C."/>
            <person name="Salcher M."/>
            <person name="Ghai R."/>
            <person name="Kavagutti S V."/>
        </authorList>
    </citation>
    <scope>NUCLEOTIDE SEQUENCE</scope>
</reference>
<dbReference type="AlphaFoldDB" id="A0A6J6TNB9"/>
<evidence type="ECO:0000313" key="2">
    <source>
        <dbReference type="EMBL" id="CAB4748127.1"/>
    </source>
</evidence>
<accession>A0A6J6TNB9</accession>
<dbReference type="InterPro" id="IPR029068">
    <property type="entry name" value="Glyas_Bleomycin-R_OHBP_Dase"/>
</dbReference>
<dbReference type="InterPro" id="IPR004360">
    <property type="entry name" value="Glyas_Fos-R_dOase_dom"/>
</dbReference>